<proteinExistence type="predicted"/>
<feature type="region of interest" description="Disordered" evidence="1">
    <location>
        <begin position="156"/>
        <end position="218"/>
    </location>
</feature>
<protein>
    <submittedName>
        <fullName evidence="2">Uncharacterized protein</fullName>
    </submittedName>
</protein>
<organism evidence="2 3">
    <name type="scientific">Aquarana catesbeiana</name>
    <name type="common">American bullfrog</name>
    <name type="synonym">Rana catesbeiana</name>
    <dbReference type="NCBI Taxonomy" id="8400"/>
    <lineage>
        <taxon>Eukaryota</taxon>
        <taxon>Metazoa</taxon>
        <taxon>Chordata</taxon>
        <taxon>Craniata</taxon>
        <taxon>Vertebrata</taxon>
        <taxon>Euteleostomi</taxon>
        <taxon>Amphibia</taxon>
        <taxon>Batrachia</taxon>
        <taxon>Anura</taxon>
        <taxon>Neobatrachia</taxon>
        <taxon>Ranoidea</taxon>
        <taxon>Ranidae</taxon>
        <taxon>Aquarana</taxon>
    </lineage>
</organism>
<dbReference type="GO" id="GO:1990716">
    <property type="term" value="C:axonemal central apparatus"/>
    <property type="evidence" value="ECO:0007669"/>
    <property type="project" value="TreeGrafter"/>
</dbReference>
<feature type="compositionally biased region" description="Basic and acidic residues" evidence="1">
    <location>
        <begin position="276"/>
        <end position="286"/>
    </location>
</feature>
<dbReference type="Proteomes" id="UP000228934">
    <property type="component" value="Unassembled WGS sequence"/>
</dbReference>
<feature type="compositionally biased region" description="Basic residues" evidence="1">
    <location>
        <begin position="458"/>
        <end position="472"/>
    </location>
</feature>
<dbReference type="GO" id="GO:0005576">
    <property type="term" value="C:extracellular region"/>
    <property type="evidence" value="ECO:0007669"/>
    <property type="project" value="GOC"/>
</dbReference>
<feature type="region of interest" description="Disordered" evidence="1">
    <location>
        <begin position="236"/>
        <end position="307"/>
    </location>
</feature>
<evidence type="ECO:0000256" key="1">
    <source>
        <dbReference type="SAM" id="MobiDB-lite"/>
    </source>
</evidence>
<dbReference type="OrthoDB" id="10257153at2759"/>
<dbReference type="GO" id="GO:0003351">
    <property type="term" value="P:epithelial cilium movement involved in extracellular fluid movement"/>
    <property type="evidence" value="ECO:0007669"/>
    <property type="project" value="TreeGrafter"/>
</dbReference>
<feature type="region of interest" description="Disordered" evidence="1">
    <location>
        <begin position="439"/>
        <end position="494"/>
    </location>
</feature>
<feature type="compositionally biased region" description="Basic residues" evidence="1">
    <location>
        <begin position="242"/>
        <end position="251"/>
    </location>
</feature>
<feature type="compositionally biased region" description="Basic and acidic residues" evidence="1">
    <location>
        <begin position="642"/>
        <end position="657"/>
    </location>
</feature>
<feature type="compositionally biased region" description="Low complexity" evidence="1">
    <location>
        <begin position="475"/>
        <end position="494"/>
    </location>
</feature>
<feature type="compositionally biased region" description="Polar residues" evidence="1">
    <location>
        <begin position="630"/>
        <end position="641"/>
    </location>
</feature>
<keyword evidence="3" id="KW-1185">Reference proteome</keyword>
<accession>A0A2G9NB92</accession>
<feature type="non-terminal residue" evidence="2">
    <location>
        <position position="657"/>
    </location>
</feature>
<reference evidence="3" key="1">
    <citation type="journal article" date="2017" name="Nat. Commun.">
        <title>The North American bullfrog draft genome provides insight into hormonal regulation of long noncoding RNA.</title>
        <authorList>
            <person name="Hammond S.A."/>
            <person name="Warren R.L."/>
            <person name="Vandervalk B.P."/>
            <person name="Kucuk E."/>
            <person name="Khan H."/>
            <person name="Gibb E.A."/>
            <person name="Pandoh P."/>
            <person name="Kirk H."/>
            <person name="Zhao Y."/>
            <person name="Jones M."/>
            <person name="Mungall A.J."/>
            <person name="Coope R."/>
            <person name="Pleasance S."/>
            <person name="Moore R.A."/>
            <person name="Holt R.A."/>
            <person name="Round J.M."/>
            <person name="Ohora S."/>
            <person name="Walle B.V."/>
            <person name="Veldhoen N."/>
            <person name="Helbing C.C."/>
            <person name="Birol I."/>
        </authorList>
    </citation>
    <scope>NUCLEOTIDE SEQUENCE [LARGE SCALE GENOMIC DNA]</scope>
</reference>
<dbReference type="EMBL" id="KV923450">
    <property type="protein sequence ID" value="PIN88333.1"/>
    <property type="molecule type" value="Genomic_DNA"/>
</dbReference>
<dbReference type="PANTHER" id="PTHR21963:SF1">
    <property type="entry name" value="SPERM-ASSOCIATED ANTIGEN 17"/>
    <property type="match status" value="1"/>
</dbReference>
<name>A0A2G9NB92_AQUCT</name>
<feature type="compositionally biased region" description="Basic and acidic residues" evidence="1">
    <location>
        <begin position="156"/>
        <end position="173"/>
    </location>
</feature>
<dbReference type="PANTHER" id="PTHR21963">
    <property type="entry name" value="PF6"/>
    <property type="match status" value="1"/>
</dbReference>
<dbReference type="AlphaFoldDB" id="A0A2G9NB92"/>
<evidence type="ECO:0000313" key="3">
    <source>
        <dbReference type="Proteomes" id="UP000228934"/>
    </source>
</evidence>
<feature type="region of interest" description="Disordered" evidence="1">
    <location>
        <begin position="364"/>
        <end position="393"/>
    </location>
</feature>
<feature type="region of interest" description="Disordered" evidence="1">
    <location>
        <begin position="597"/>
        <end position="657"/>
    </location>
</feature>
<gene>
    <name evidence="2" type="ORF">AB205_0006520</name>
</gene>
<dbReference type="InterPro" id="IPR026173">
    <property type="entry name" value="SPAG17"/>
</dbReference>
<dbReference type="GO" id="GO:1904158">
    <property type="term" value="P:axonemal central apparatus assembly"/>
    <property type="evidence" value="ECO:0007669"/>
    <property type="project" value="TreeGrafter"/>
</dbReference>
<evidence type="ECO:0000313" key="2">
    <source>
        <dbReference type="EMBL" id="PIN88333.1"/>
    </source>
</evidence>
<feature type="compositionally biased region" description="Basic residues" evidence="1">
    <location>
        <begin position="174"/>
        <end position="194"/>
    </location>
</feature>
<sequence>MCISPIFCWSPYCAVGRSPVPYPHDDAFVTLQDGGGRETPQTDLTDIQRTRRRCLSDWCYSEHFDPTLLIQVLQEAAESYRCLDSYYHTQDNSLLLVLHNPMTPYRQSQESWDMALHSNVSFRNYLELVADSISNWVQEEEGKYQERLEKEMEALKRAQDTRDGGDTSRDVSPSKKKAKKSSSPKKSKSPKGSRSRPGSQDEEAPTTDPANSFIREDSLKAWKIEQDRLIEEERLKQEKKNAKGRKPSPKKKAVDRERSDSRGSKGSPTSHRKGVKEKSENEEVKVPEPGLDPTEAPPAPPEKEFKFTGYDMGDNLIQVSGGCRCLYPTDGGQIQVEHTHFEKGSTFVKVKLLKDGHKFLVHIINPKKMSPDKQDDDTQADQSGKPASKVRSVSEFGSFSATLQSGIQLSLSHYGASGRGAEEKDAELEAMLIFPSVHTPSIIPTPPAHPPPPIPSGKGRKSPRNKSPRAARVKTPQAPAAEEAPQTPAVPVEPVKLPVTPPPKPASAGPAFQSLNVSYPNGLLLTFQRDDAEGVTAKDVATVQRLLVRLTYPVRVRNAQLGRGNKTPEIPEMSRVITPEGAVVKCMLDGSTEVLFPDGSVSRSPDSGPITALCRPAPLPAEEHNAPEVDSQSAPPSAGSTRESRDQKSESVPDNKK</sequence>
<feature type="compositionally biased region" description="Pro residues" evidence="1">
    <location>
        <begin position="443"/>
        <end position="455"/>
    </location>
</feature>
<feature type="compositionally biased region" description="Basic and acidic residues" evidence="1">
    <location>
        <begin position="252"/>
        <end position="263"/>
    </location>
</feature>